<dbReference type="RefSeq" id="WP_344808456.1">
    <property type="nucleotide sequence ID" value="NZ_BAABAB010000039.1"/>
</dbReference>
<evidence type="ECO:0000313" key="3">
    <source>
        <dbReference type="Proteomes" id="UP001501490"/>
    </source>
</evidence>
<dbReference type="EMBL" id="BAABAB010000039">
    <property type="protein sequence ID" value="GAA3635872.1"/>
    <property type="molecule type" value="Genomic_DNA"/>
</dbReference>
<evidence type="ECO:0000313" key="2">
    <source>
        <dbReference type="EMBL" id="GAA3635872.1"/>
    </source>
</evidence>
<gene>
    <name evidence="2" type="ORF">GCM10022236_43070</name>
</gene>
<sequence length="514" mass="53638">MVDAVIARPGAAPAEALVIDGGRVGYVGTAGEARSRYSGAEEIGLAGALIAPAFVDAHTHLVQTGLVADGLDLRGAGSRTEVLDRLAAYVRQRPGRRLVLGQGWDERSWPDPTAPSRAEVDRAAGGRVVYLARVDVHSAVVSTSLLDARPEIAGLPGFGPDGLLRRDAHHAARAAVGELTTDAERRAAARVAVDAAVRQGLGCVHELGGPHLGPVEDLVRVRDEGRRIGLEVVGYWGESASDEAFARMAASGAVGLAGDLCVDGAIGSRTAALREPYADAAGRGVRYLDLDQLTEHLIACTRAGVQGGFHCIGDDAVAAAIEAVGRAGAVVGREAMVAARHRLEHVEMVDVAELGRLDTFGVVASVQPAFDAAWGAPGELYEQRLGPDRARLMNPLRSFAAARVMLAFGSDTPVTPLAGWETVRAAARHHQSRQRLSVADAFAAATIGGHAAARRSGGRLAVGERADLAIWQAEPASLDADGLPRLAEDVPLPEWQGTVLGGRLVADRDHTGAR</sequence>
<comment type="caution">
    <text evidence="2">The sequence shown here is derived from an EMBL/GenBank/DDBJ whole genome shotgun (WGS) entry which is preliminary data.</text>
</comment>
<name>A0ABP7AMM3_9ACTN</name>
<dbReference type="InterPro" id="IPR011059">
    <property type="entry name" value="Metal-dep_hydrolase_composite"/>
</dbReference>
<protein>
    <submittedName>
        <fullName evidence="2">Amidohydrolase</fullName>
    </submittedName>
</protein>
<dbReference type="PANTHER" id="PTHR22642:SF2">
    <property type="entry name" value="PROTEIN LONG AFTER FAR-RED 3"/>
    <property type="match status" value="1"/>
</dbReference>
<reference evidence="3" key="1">
    <citation type="journal article" date="2019" name="Int. J. Syst. Evol. Microbiol.">
        <title>The Global Catalogue of Microorganisms (GCM) 10K type strain sequencing project: providing services to taxonomists for standard genome sequencing and annotation.</title>
        <authorList>
            <consortium name="The Broad Institute Genomics Platform"/>
            <consortium name="The Broad Institute Genome Sequencing Center for Infectious Disease"/>
            <person name="Wu L."/>
            <person name="Ma J."/>
        </authorList>
    </citation>
    <scope>NUCLEOTIDE SEQUENCE [LARGE SCALE GENOMIC DNA]</scope>
    <source>
        <strain evidence="3">JCM 16929</strain>
    </source>
</reference>
<dbReference type="InterPro" id="IPR032466">
    <property type="entry name" value="Metal_Hydrolase"/>
</dbReference>
<accession>A0ABP7AMM3</accession>
<feature type="domain" description="Amidohydrolase 3" evidence="1">
    <location>
        <begin position="41"/>
        <end position="505"/>
    </location>
</feature>
<dbReference type="Gene3D" id="2.30.40.10">
    <property type="entry name" value="Urease, subunit C, domain 1"/>
    <property type="match status" value="1"/>
</dbReference>
<dbReference type="PANTHER" id="PTHR22642">
    <property type="entry name" value="IMIDAZOLONEPROPIONASE"/>
    <property type="match status" value="1"/>
</dbReference>
<proteinExistence type="predicted"/>
<organism evidence="2 3">
    <name type="scientific">Microlunatus ginsengisoli</name>
    <dbReference type="NCBI Taxonomy" id="363863"/>
    <lineage>
        <taxon>Bacteria</taxon>
        <taxon>Bacillati</taxon>
        <taxon>Actinomycetota</taxon>
        <taxon>Actinomycetes</taxon>
        <taxon>Propionibacteriales</taxon>
        <taxon>Propionibacteriaceae</taxon>
        <taxon>Microlunatus</taxon>
    </lineage>
</organism>
<dbReference type="Proteomes" id="UP001501490">
    <property type="component" value="Unassembled WGS sequence"/>
</dbReference>
<dbReference type="Pfam" id="PF07969">
    <property type="entry name" value="Amidohydro_3"/>
    <property type="match status" value="1"/>
</dbReference>
<dbReference type="InterPro" id="IPR013108">
    <property type="entry name" value="Amidohydro_3"/>
</dbReference>
<dbReference type="Gene3D" id="3.20.20.140">
    <property type="entry name" value="Metal-dependent hydrolases"/>
    <property type="match status" value="1"/>
</dbReference>
<evidence type="ECO:0000259" key="1">
    <source>
        <dbReference type="Pfam" id="PF07969"/>
    </source>
</evidence>
<dbReference type="Gene3D" id="3.10.310.70">
    <property type="match status" value="1"/>
</dbReference>
<dbReference type="SUPFAM" id="SSF51338">
    <property type="entry name" value="Composite domain of metallo-dependent hydrolases"/>
    <property type="match status" value="1"/>
</dbReference>
<keyword evidence="3" id="KW-1185">Reference proteome</keyword>
<dbReference type="SUPFAM" id="SSF51556">
    <property type="entry name" value="Metallo-dependent hydrolases"/>
    <property type="match status" value="1"/>
</dbReference>